<protein>
    <submittedName>
        <fullName evidence="1">Uncharacterized protein</fullName>
    </submittedName>
</protein>
<comment type="caution">
    <text evidence="1">The sequence shown here is derived from an EMBL/GenBank/DDBJ whole genome shotgun (WGS) entry which is preliminary data.</text>
</comment>
<sequence length="120" mass="13628">MKFEVVRVNTIEDIDISSAMVYYNNREREWTRPRPDLPFLRAVHMPPAERGIAWTDLQVQEDCFDGPGPLQFLASSNQSLRLTKAKGGQDRTWMTDQLGGRLPDGNNGCGNVGMWKLMTD</sequence>
<accession>A0A7C8Q356</accession>
<dbReference type="AlphaFoldDB" id="A0A7C8Q356"/>
<organism evidence="1 2">
    <name type="scientific">Orbilia oligospora</name>
    <name type="common">Nematode-trapping fungus</name>
    <name type="synonym">Arthrobotrys oligospora</name>
    <dbReference type="NCBI Taxonomy" id="2813651"/>
    <lineage>
        <taxon>Eukaryota</taxon>
        <taxon>Fungi</taxon>
        <taxon>Dikarya</taxon>
        <taxon>Ascomycota</taxon>
        <taxon>Pezizomycotina</taxon>
        <taxon>Orbiliomycetes</taxon>
        <taxon>Orbiliales</taxon>
        <taxon>Orbiliaceae</taxon>
        <taxon>Orbilia</taxon>
    </lineage>
</organism>
<name>A0A7C8Q356_ORBOL</name>
<dbReference type="EMBL" id="JAABOE010000006">
    <property type="protein sequence ID" value="KAF3190333.1"/>
    <property type="molecule type" value="Genomic_DNA"/>
</dbReference>
<gene>
    <name evidence="1" type="ORF">TWF788_009131</name>
</gene>
<evidence type="ECO:0000313" key="1">
    <source>
        <dbReference type="EMBL" id="KAF3190333.1"/>
    </source>
</evidence>
<reference evidence="1 2" key="1">
    <citation type="submission" date="2019-06" db="EMBL/GenBank/DDBJ databases">
        <authorList>
            <person name="Palmer J.M."/>
        </authorList>
    </citation>
    <scope>NUCLEOTIDE SEQUENCE [LARGE SCALE GENOMIC DNA]</scope>
    <source>
        <strain evidence="1 2">TWF788</strain>
    </source>
</reference>
<dbReference type="Proteomes" id="UP000479691">
    <property type="component" value="Unassembled WGS sequence"/>
</dbReference>
<proteinExistence type="predicted"/>
<evidence type="ECO:0000313" key="2">
    <source>
        <dbReference type="Proteomes" id="UP000479691"/>
    </source>
</evidence>